<feature type="region of interest" description="Disordered" evidence="1">
    <location>
        <begin position="720"/>
        <end position="767"/>
    </location>
</feature>
<accession>A0A9P1GTU5</accession>
<feature type="region of interest" description="Disordered" evidence="1">
    <location>
        <begin position="251"/>
        <end position="281"/>
    </location>
</feature>
<feature type="non-terminal residue" evidence="2">
    <location>
        <position position="1"/>
    </location>
</feature>
<feature type="compositionally biased region" description="Polar residues" evidence="1">
    <location>
        <begin position="613"/>
        <end position="628"/>
    </location>
</feature>
<gene>
    <name evidence="2" type="ORF">C1SCF055_LOCUS45104</name>
</gene>
<name>A0A9P1GTU5_9DINO</name>
<dbReference type="EMBL" id="CAMXCT020006828">
    <property type="protein sequence ID" value="CAL1174088.1"/>
    <property type="molecule type" value="Genomic_DNA"/>
</dbReference>
<proteinExistence type="predicted"/>
<dbReference type="EMBL" id="CAMXCT030006828">
    <property type="protein sequence ID" value="CAL4808025.1"/>
    <property type="molecule type" value="Genomic_DNA"/>
</dbReference>
<evidence type="ECO:0000313" key="3">
    <source>
        <dbReference type="EMBL" id="CAL4808025.1"/>
    </source>
</evidence>
<evidence type="ECO:0000256" key="1">
    <source>
        <dbReference type="SAM" id="MobiDB-lite"/>
    </source>
</evidence>
<sequence>EDYQHQQHLPELCEIYKDTCGWFYTYFRDKANIWGIGSIQRRPCPTFFEPEPEPEVREDLDARRSFNEKLQAVITLAPQVGHCFLEIGYLYGRQELRRREIQLLGAEGRPLGELPVELEFRECVIRLKEEKNGVDPERDGFGLPTFDEESASEGPDSEAPTVNASPDTSERRRRYARIPTDDPGQPLAEEDALVLSVSDSFILEQLRGWRLLTSASLSTDEWRDVLGTTQGKLDYVSISDALQVLYDEQMTGGTHGEDEADANAAQEGDPNASEASAAEAQKMEQLLADGRSWSQAQGKAPVNAYALNHYGLEMELQTQHNGPVEHAMLATKKVATPRKTQIPREIPPGSGMIDSGATCSAGPETSAQRLVTKIMEADAAAQIRVETKDQPRFRFGSGKWGQALYKLTVSSSITGSSRSFSCFALPDPEERHEDWFTMDMLVPVLVGMDWLKEAGAVWDFNDGHCFLPLMNGVVLNLPQNQKGHYMLDVVEYLTDGLRNSKGHAAVHIMLEEPDEKPEVINDHSIEFFPVQFSDVFVSENASVDGKFSQAFEYMVNRRMKLSSNSSVRLMGNRLPFASTPTTSSPSSHAEGQGQERHAASGRISSDGGRSSRPTASTKPVALQGNSCPKQGDEQQVRHLGQLPPVRVPSMVQASSWQPGQLHGDDEFTNVKRALDELQGLLPPQAMPTEELVRAMIEKVVAEERIKTMLMDVEKTMQKNEKINKAKSAATAAKAKGYASPIQRPRTPTPEPGPSPASSGWQQVSPSRMDLNMAFEHLTAEEKERLMQLAAERAVQPVINVNISSDTELEPAYGEQQQ</sequence>
<protein>
    <submittedName>
        <fullName evidence="3">CCHC-type domain-containing protein</fullName>
    </submittedName>
</protein>
<feature type="compositionally biased region" description="Low complexity" evidence="1">
    <location>
        <begin position="600"/>
        <end position="612"/>
    </location>
</feature>
<reference evidence="3 4" key="2">
    <citation type="submission" date="2024-05" db="EMBL/GenBank/DDBJ databases">
        <authorList>
            <person name="Chen Y."/>
            <person name="Shah S."/>
            <person name="Dougan E. K."/>
            <person name="Thang M."/>
            <person name="Chan C."/>
        </authorList>
    </citation>
    <scope>NUCLEOTIDE SEQUENCE [LARGE SCALE GENOMIC DNA]</scope>
</reference>
<comment type="caution">
    <text evidence="2">The sequence shown here is derived from an EMBL/GenBank/DDBJ whole genome shotgun (WGS) entry which is preliminary data.</text>
</comment>
<dbReference type="EMBL" id="CAMXCT010006828">
    <property type="protein sequence ID" value="CAI4020713.1"/>
    <property type="molecule type" value="Genomic_DNA"/>
</dbReference>
<feature type="region of interest" description="Disordered" evidence="1">
    <location>
        <begin position="573"/>
        <end position="633"/>
    </location>
</feature>
<dbReference type="Proteomes" id="UP001152797">
    <property type="component" value="Unassembled WGS sequence"/>
</dbReference>
<evidence type="ECO:0000313" key="4">
    <source>
        <dbReference type="Proteomes" id="UP001152797"/>
    </source>
</evidence>
<feature type="compositionally biased region" description="Low complexity" evidence="1">
    <location>
        <begin position="725"/>
        <end position="738"/>
    </location>
</feature>
<feature type="region of interest" description="Disordered" evidence="1">
    <location>
        <begin position="134"/>
        <end position="187"/>
    </location>
</feature>
<dbReference type="OrthoDB" id="10661763at2759"/>
<evidence type="ECO:0000313" key="2">
    <source>
        <dbReference type="EMBL" id="CAI4020713.1"/>
    </source>
</evidence>
<reference evidence="2" key="1">
    <citation type="submission" date="2022-10" db="EMBL/GenBank/DDBJ databases">
        <authorList>
            <person name="Chen Y."/>
            <person name="Dougan E. K."/>
            <person name="Chan C."/>
            <person name="Rhodes N."/>
            <person name="Thang M."/>
        </authorList>
    </citation>
    <scope>NUCLEOTIDE SEQUENCE</scope>
</reference>
<feature type="compositionally biased region" description="Low complexity" evidence="1">
    <location>
        <begin position="578"/>
        <end position="587"/>
    </location>
</feature>
<dbReference type="AlphaFoldDB" id="A0A9P1GTU5"/>
<organism evidence="2">
    <name type="scientific">Cladocopium goreaui</name>
    <dbReference type="NCBI Taxonomy" id="2562237"/>
    <lineage>
        <taxon>Eukaryota</taxon>
        <taxon>Sar</taxon>
        <taxon>Alveolata</taxon>
        <taxon>Dinophyceae</taxon>
        <taxon>Suessiales</taxon>
        <taxon>Symbiodiniaceae</taxon>
        <taxon>Cladocopium</taxon>
    </lineage>
</organism>
<keyword evidence="4" id="KW-1185">Reference proteome</keyword>